<proteinExistence type="predicted"/>
<evidence type="ECO:0000313" key="2">
    <source>
        <dbReference type="EMBL" id="KAF2158462.1"/>
    </source>
</evidence>
<reference evidence="2" key="1">
    <citation type="journal article" date="2020" name="Stud. Mycol.">
        <title>101 Dothideomycetes genomes: a test case for predicting lifestyles and emergence of pathogens.</title>
        <authorList>
            <person name="Haridas S."/>
            <person name="Albert R."/>
            <person name="Binder M."/>
            <person name="Bloem J."/>
            <person name="Labutti K."/>
            <person name="Salamov A."/>
            <person name="Andreopoulos B."/>
            <person name="Baker S."/>
            <person name="Barry K."/>
            <person name="Bills G."/>
            <person name="Bluhm B."/>
            <person name="Cannon C."/>
            <person name="Castanera R."/>
            <person name="Culley D."/>
            <person name="Daum C."/>
            <person name="Ezra D."/>
            <person name="Gonzalez J."/>
            <person name="Henrissat B."/>
            <person name="Kuo A."/>
            <person name="Liang C."/>
            <person name="Lipzen A."/>
            <person name="Lutzoni F."/>
            <person name="Magnuson J."/>
            <person name="Mondo S."/>
            <person name="Nolan M."/>
            <person name="Ohm R."/>
            <person name="Pangilinan J."/>
            <person name="Park H.-J."/>
            <person name="Ramirez L."/>
            <person name="Alfaro M."/>
            <person name="Sun H."/>
            <person name="Tritt A."/>
            <person name="Yoshinaga Y."/>
            <person name="Zwiers L.-H."/>
            <person name="Turgeon B."/>
            <person name="Goodwin S."/>
            <person name="Spatafora J."/>
            <person name="Crous P."/>
            <person name="Grigoriev I."/>
        </authorList>
    </citation>
    <scope>NUCLEOTIDE SEQUENCE</scope>
    <source>
        <strain evidence="2">ATCC 36951</strain>
    </source>
</reference>
<name>A0A6A6BY28_ZASCE</name>
<feature type="region of interest" description="Disordered" evidence="1">
    <location>
        <begin position="1"/>
        <end position="25"/>
    </location>
</feature>
<dbReference type="EMBL" id="ML993663">
    <property type="protein sequence ID" value="KAF2158462.1"/>
    <property type="molecule type" value="Genomic_DNA"/>
</dbReference>
<dbReference type="Proteomes" id="UP000799537">
    <property type="component" value="Unassembled WGS sequence"/>
</dbReference>
<organism evidence="2 3">
    <name type="scientific">Zasmidium cellare ATCC 36951</name>
    <dbReference type="NCBI Taxonomy" id="1080233"/>
    <lineage>
        <taxon>Eukaryota</taxon>
        <taxon>Fungi</taxon>
        <taxon>Dikarya</taxon>
        <taxon>Ascomycota</taxon>
        <taxon>Pezizomycotina</taxon>
        <taxon>Dothideomycetes</taxon>
        <taxon>Dothideomycetidae</taxon>
        <taxon>Mycosphaerellales</taxon>
        <taxon>Mycosphaerellaceae</taxon>
        <taxon>Zasmidium</taxon>
    </lineage>
</organism>
<keyword evidence="3" id="KW-1185">Reference proteome</keyword>
<dbReference type="GeneID" id="54563448"/>
<evidence type="ECO:0000256" key="1">
    <source>
        <dbReference type="SAM" id="MobiDB-lite"/>
    </source>
</evidence>
<dbReference type="OrthoDB" id="3626626at2759"/>
<dbReference type="RefSeq" id="XP_033659351.1">
    <property type="nucleotide sequence ID" value="XM_033810176.1"/>
</dbReference>
<sequence>MDRRNNPSAFAKLRDISETAPATADDISMRNHSLSQDPQNINETAPPTAEDINERIQALPQGLQDHILDFTLIPHSKVIAIDETYKPPWQLAVNRRTGEVVAEAYYGGSTFISQVLENPKRQASELRSDVLHKWLSSLCPKHKRKIVSIRFDLEQDAYSRLIWGGNVTARNARLLTIAAASRVLERMQVWHGDLAAGVISVRCRYIKVKGVWEEATFTDQMEPVKAFDKLPLI</sequence>
<evidence type="ECO:0000313" key="3">
    <source>
        <dbReference type="Proteomes" id="UP000799537"/>
    </source>
</evidence>
<accession>A0A6A6BY28</accession>
<gene>
    <name evidence="2" type="ORF">M409DRAFT_31040</name>
</gene>
<dbReference type="AlphaFoldDB" id="A0A6A6BY28"/>
<protein>
    <submittedName>
        <fullName evidence="2">Uncharacterized protein</fullName>
    </submittedName>
</protein>